<keyword evidence="1" id="KW-0472">Membrane</keyword>
<dbReference type="Pfam" id="PF02470">
    <property type="entry name" value="MlaD"/>
    <property type="match status" value="1"/>
</dbReference>
<evidence type="ECO:0000256" key="1">
    <source>
        <dbReference type="SAM" id="Phobius"/>
    </source>
</evidence>
<evidence type="ECO:0000259" key="2">
    <source>
        <dbReference type="Pfam" id="PF02470"/>
    </source>
</evidence>
<evidence type="ECO:0000313" key="4">
    <source>
        <dbReference type="Proteomes" id="UP001597045"/>
    </source>
</evidence>
<reference evidence="4" key="1">
    <citation type="journal article" date="2019" name="Int. J. Syst. Evol. Microbiol.">
        <title>The Global Catalogue of Microorganisms (GCM) 10K type strain sequencing project: providing services to taxonomists for standard genome sequencing and annotation.</title>
        <authorList>
            <consortium name="The Broad Institute Genomics Platform"/>
            <consortium name="The Broad Institute Genome Sequencing Center for Infectious Disease"/>
            <person name="Wu L."/>
            <person name="Ma J."/>
        </authorList>
    </citation>
    <scope>NUCLEOTIDE SEQUENCE [LARGE SCALE GENOMIC DNA]</scope>
    <source>
        <strain evidence="4">JCM 31486</strain>
    </source>
</reference>
<keyword evidence="1" id="KW-0812">Transmembrane</keyword>
<keyword evidence="4" id="KW-1185">Reference proteome</keyword>
<dbReference type="EMBL" id="JBHTIS010002159">
    <property type="protein sequence ID" value="MFD1049408.1"/>
    <property type="molecule type" value="Genomic_DNA"/>
</dbReference>
<gene>
    <name evidence="3" type="ORF">ACFQ1S_29665</name>
</gene>
<dbReference type="PANTHER" id="PTHR33371:SF16">
    <property type="entry name" value="MCE-FAMILY PROTEIN MCE3F"/>
    <property type="match status" value="1"/>
</dbReference>
<name>A0ABW3MH32_9PSEU</name>
<dbReference type="Proteomes" id="UP001597045">
    <property type="component" value="Unassembled WGS sequence"/>
</dbReference>
<evidence type="ECO:0000313" key="3">
    <source>
        <dbReference type="EMBL" id="MFD1049408.1"/>
    </source>
</evidence>
<comment type="caution">
    <text evidence="3">The sequence shown here is derived from an EMBL/GenBank/DDBJ whole genome shotgun (WGS) entry which is preliminary data.</text>
</comment>
<organism evidence="3 4">
    <name type="scientific">Kibdelosporangium lantanae</name>
    <dbReference type="NCBI Taxonomy" id="1497396"/>
    <lineage>
        <taxon>Bacteria</taxon>
        <taxon>Bacillati</taxon>
        <taxon>Actinomycetota</taxon>
        <taxon>Actinomycetes</taxon>
        <taxon>Pseudonocardiales</taxon>
        <taxon>Pseudonocardiaceae</taxon>
        <taxon>Kibdelosporangium</taxon>
    </lineage>
</organism>
<accession>A0ABW3MH32</accession>
<dbReference type="PANTHER" id="PTHR33371">
    <property type="entry name" value="INTERMEMBRANE PHOSPHOLIPID TRANSPORT SYSTEM BINDING PROTEIN MLAD-RELATED"/>
    <property type="match status" value="1"/>
</dbReference>
<dbReference type="InterPro" id="IPR052336">
    <property type="entry name" value="MlaD_Phospholipid_Transporter"/>
</dbReference>
<keyword evidence="1" id="KW-1133">Transmembrane helix</keyword>
<feature type="domain" description="Mce/MlaD" evidence="2">
    <location>
        <begin position="39"/>
        <end position="67"/>
    </location>
</feature>
<protein>
    <submittedName>
        <fullName evidence="3">MlaD family protein</fullName>
    </submittedName>
</protein>
<sequence length="67" mass="7089">MLTRGVRVRVVLFVVIAVVAVVYAGARYAGLDRLFGGAGYSVTVQLPDSGGIFTNAEVTYRGVQVGR</sequence>
<proteinExistence type="predicted"/>
<feature type="non-terminal residue" evidence="3">
    <location>
        <position position="67"/>
    </location>
</feature>
<dbReference type="InterPro" id="IPR003399">
    <property type="entry name" value="Mce/MlaD"/>
</dbReference>
<feature type="transmembrane region" description="Helical" evidence="1">
    <location>
        <begin position="6"/>
        <end position="26"/>
    </location>
</feature>